<proteinExistence type="predicted"/>
<dbReference type="EMBL" id="NPDV01000022">
    <property type="protein sequence ID" value="PJZ51558.1"/>
    <property type="molecule type" value="Genomic_DNA"/>
</dbReference>
<keyword evidence="3" id="KW-1185">Reference proteome</keyword>
<dbReference type="Proteomes" id="UP000232188">
    <property type="component" value="Unassembled WGS sequence"/>
</dbReference>
<name>A0A2M9YJ43_9LEPT</name>
<reference evidence="3 4" key="1">
    <citation type="submission" date="2017-07" db="EMBL/GenBank/DDBJ databases">
        <title>Leptospira spp. isolated from tropical soils.</title>
        <authorList>
            <person name="Thibeaux R."/>
            <person name="Iraola G."/>
            <person name="Ferres I."/>
            <person name="Bierque E."/>
            <person name="Girault D."/>
            <person name="Soupe-Gilbert M.-E."/>
            <person name="Picardeau M."/>
            <person name="Goarant C."/>
        </authorList>
    </citation>
    <scope>NUCLEOTIDE SEQUENCE [LARGE SCALE GENOMIC DNA]</scope>
    <source>
        <strain evidence="1 4">FH2-B-C1</strain>
        <strain evidence="2 3">FH2-B-D1</strain>
    </source>
</reference>
<evidence type="ECO:0000313" key="1">
    <source>
        <dbReference type="EMBL" id="PJZ51558.1"/>
    </source>
</evidence>
<accession>A0A2M9YJ43</accession>
<dbReference type="EMBL" id="NPDU01000024">
    <property type="protein sequence ID" value="PJZ61934.1"/>
    <property type="molecule type" value="Genomic_DNA"/>
</dbReference>
<evidence type="ECO:0000313" key="2">
    <source>
        <dbReference type="EMBL" id="PJZ61934.1"/>
    </source>
</evidence>
<gene>
    <name evidence="2" type="ORF">CH376_11080</name>
    <name evidence="1" type="ORF">CH380_19090</name>
</gene>
<dbReference type="AlphaFoldDB" id="A0A2M9YJ43"/>
<comment type="caution">
    <text evidence="1">The sequence shown here is derived from an EMBL/GenBank/DDBJ whole genome shotgun (WGS) entry which is preliminary data.</text>
</comment>
<sequence>MELTNLYYIDPGIKKVVIFCILNFEICYYKQFYNLRRCSDSLLIYESRNYFEVKHYAENQDCILVGPFYKYGT</sequence>
<evidence type="ECO:0000313" key="3">
    <source>
        <dbReference type="Proteomes" id="UP000232149"/>
    </source>
</evidence>
<dbReference type="Proteomes" id="UP000232149">
    <property type="component" value="Unassembled WGS sequence"/>
</dbReference>
<evidence type="ECO:0000313" key="4">
    <source>
        <dbReference type="Proteomes" id="UP000232188"/>
    </source>
</evidence>
<organism evidence="1 4">
    <name type="scientific">Leptospira adleri</name>
    <dbReference type="NCBI Taxonomy" id="2023186"/>
    <lineage>
        <taxon>Bacteria</taxon>
        <taxon>Pseudomonadati</taxon>
        <taxon>Spirochaetota</taxon>
        <taxon>Spirochaetia</taxon>
        <taxon>Leptospirales</taxon>
        <taxon>Leptospiraceae</taxon>
        <taxon>Leptospira</taxon>
    </lineage>
</organism>
<protein>
    <submittedName>
        <fullName evidence="1">Uncharacterized protein</fullName>
    </submittedName>
</protein>